<dbReference type="SUPFAM" id="SSF101386">
    <property type="entry name" value="all-alpha NTP pyrophosphatases"/>
    <property type="match status" value="1"/>
</dbReference>
<dbReference type="Pfam" id="PF01503">
    <property type="entry name" value="PRA-PH"/>
    <property type="match status" value="1"/>
</dbReference>
<dbReference type="EMBL" id="LR796186">
    <property type="protein sequence ID" value="CAB4125680.1"/>
    <property type="molecule type" value="Genomic_DNA"/>
</dbReference>
<keyword evidence="1" id="KW-0378">Hydrolase</keyword>
<dbReference type="Gene3D" id="1.10.3420.10">
    <property type="entry name" value="putative ntp pyrophosphohydrolase like domain"/>
    <property type="match status" value="1"/>
</dbReference>
<organism evidence="1">
    <name type="scientific">uncultured Caudovirales phage</name>
    <dbReference type="NCBI Taxonomy" id="2100421"/>
    <lineage>
        <taxon>Viruses</taxon>
        <taxon>Duplodnaviria</taxon>
        <taxon>Heunggongvirae</taxon>
        <taxon>Uroviricota</taxon>
        <taxon>Caudoviricetes</taxon>
        <taxon>Peduoviridae</taxon>
        <taxon>Maltschvirus</taxon>
        <taxon>Maltschvirus maltsch</taxon>
    </lineage>
</organism>
<dbReference type="InterPro" id="IPR033653">
    <property type="entry name" value="NTP-PPase_DR2231-like"/>
</dbReference>
<name>A0A6J5KZY8_9CAUD</name>
<reference evidence="1" key="1">
    <citation type="submission" date="2020-04" db="EMBL/GenBank/DDBJ databases">
        <authorList>
            <person name="Chiriac C."/>
            <person name="Salcher M."/>
            <person name="Ghai R."/>
            <person name="Kavagutti S V."/>
        </authorList>
    </citation>
    <scope>NUCLEOTIDE SEQUENCE</scope>
</reference>
<dbReference type="InterPro" id="IPR023292">
    <property type="entry name" value="NTP_PyroPHydrolase-like_dom_sf"/>
</dbReference>
<dbReference type="GO" id="GO:0016787">
    <property type="term" value="F:hydrolase activity"/>
    <property type="evidence" value="ECO:0007669"/>
    <property type="project" value="UniProtKB-KW"/>
</dbReference>
<dbReference type="InterPro" id="IPR021130">
    <property type="entry name" value="PRib-ATP_PPHydrolase-like"/>
</dbReference>
<protein>
    <submittedName>
        <fullName evidence="1">NTP pyrophosphohydrolase, DR2231-like</fullName>
    </submittedName>
</protein>
<sequence>MSPFEQVKTFMVACDQPVTRNEHGWKLYQNLIDEELAEMLTAYDEENELEELDGVCDLIWVLTGYAISRGWDIQGAFNEVNRSNMSKVDPVSGKAIKNEAGKVIKPATFSKPDLKGFLNV</sequence>
<accession>A0A6J5KZY8</accession>
<proteinExistence type="predicted"/>
<dbReference type="CDD" id="cd11530">
    <property type="entry name" value="NTP-PPase_DR2231_like"/>
    <property type="match status" value="1"/>
</dbReference>
<gene>
    <name evidence="1" type="ORF">UFOVP58_199</name>
</gene>
<evidence type="ECO:0000313" key="1">
    <source>
        <dbReference type="EMBL" id="CAB4125680.1"/>
    </source>
</evidence>